<sequence>MKLRSLSVKAAIRGSQYFVLGATLVMAATEHTHAQSEPLGNIVQQFDAYRSKALQEKLYLHLDRRFYACGETMWFKAYNTDGVLHKPLDVSKVVYVEVLDETQKPVLQGKIALKDGTGNGSFVLPVSLASGKYKVRAYTNWMKNFGPEFYFEAPVTIVNSFTSLGLAPEKAAAAYSVQFFPEGGNLVQGVSSKVAFQAVNTKTGKGIDFTGKVVDGEGNEVAQLQPHRFGIGQFTFTPAASASYTAIIELPDKQVIRQKLPQVYEQGYSLHLQELNAEQLQITVSAAGPQQLEPIYLLGHARQLIGVAESARLQQGSATFVVDKSKLAEGITHFTVFNSQKQPVSERLYFKRPTQMLQVKAASDKSLYTTREKVTTNLLTQAQAGQAIPANLSVSVYKLDSLQNESATDIYAYLWLTSDLRGTVEQPSYYFTASGPQADEALDNLMLTHGWSRFRWEEVLQEQQAAYKFLPEFDGHFIRGKVTDAETGAIAKNITTYLSAPGRHVRLYNSTSDETGLIQFEAKDFYGPKEIVVQSNFKKDSLYHFEIFSPFSEKYAARPWPALELEEHLQQELTQRHIGVQVPYAYHEKHLNVFSAPGIDSTAFYGKASATYLLDDYVRFKVMEEVMREYVPGVLVRLRKGKFHFNVVNSPHSTLFNTNPMVLLDGVPVFDIDKIMAFDPRKVRKLEVFTTRYFHGPEVYPGLVSYTTYQGDLAGFQLDPRSLLVEYEGLQLQREFYAPAYNNDQQRQNRLPDFRNLLHWAPDVVTRADGKAALSFYTSDQPGTYVVVVQGLTNSGLAGSRSITFEVKQQPL</sequence>
<accession>A0ABW6BUB3</accession>
<dbReference type="RefSeq" id="WP_377483758.1">
    <property type="nucleotide sequence ID" value="NZ_JBHUOX010000005.1"/>
</dbReference>
<dbReference type="Proteomes" id="UP001597641">
    <property type="component" value="Unassembled WGS sequence"/>
</dbReference>
<organism evidence="1 2">
    <name type="scientific">Pontibacter toksunensis</name>
    <dbReference type="NCBI Taxonomy" id="1332631"/>
    <lineage>
        <taxon>Bacteria</taxon>
        <taxon>Pseudomonadati</taxon>
        <taxon>Bacteroidota</taxon>
        <taxon>Cytophagia</taxon>
        <taxon>Cytophagales</taxon>
        <taxon>Hymenobacteraceae</taxon>
        <taxon>Pontibacter</taxon>
    </lineage>
</organism>
<name>A0ABW6BUB3_9BACT</name>
<keyword evidence="2" id="KW-1185">Reference proteome</keyword>
<evidence type="ECO:0000313" key="2">
    <source>
        <dbReference type="Proteomes" id="UP001597641"/>
    </source>
</evidence>
<proteinExistence type="predicted"/>
<evidence type="ECO:0008006" key="3">
    <source>
        <dbReference type="Google" id="ProtNLM"/>
    </source>
</evidence>
<comment type="caution">
    <text evidence="1">The sequence shown here is derived from an EMBL/GenBank/DDBJ whole genome shotgun (WGS) entry which is preliminary data.</text>
</comment>
<dbReference type="Gene3D" id="2.60.40.1930">
    <property type="match status" value="1"/>
</dbReference>
<evidence type="ECO:0000313" key="1">
    <source>
        <dbReference type="EMBL" id="MFD3000587.1"/>
    </source>
</evidence>
<gene>
    <name evidence="1" type="ORF">ACFS7Z_09465</name>
</gene>
<reference evidence="2" key="1">
    <citation type="journal article" date="2019" name="Int. J. Syst. Evol. Microbiol.">
        <title>The Global Catalogue of Microorganisms (GCM) 10K type strain sequencing project: providing services to taxonomists for standard genome sequencing and annotation.</title>
        <authorList>
            <consortium name="The Broad Institute Genomics Platform"/>
            <consortium name="The Broad Institute Genome Sequencing Center for Infectious Disease"/>
            <person name="Wu L."/>
            <person name="Ma J."/>
        </authorList>
    </citation>
    <scope>NUCLEOTIDE SEQUENCE [LARGE SCALE GENOMIC DNA]</scope>
    <source>
        <strain evidence="2">KCTC 23984</strain>
    </source>
</reference>
<dbReference type="EMBL" id="JBHUOX010000005">
    <property type="protein sequence ID" value="MFD3000587.1"/>
    <property type="molecule type" value="Genomic_DNA"/>
</dbReference>
<protein>
    <recommendedName>
        <fullName evidence="3">MG2 domain-containing protein</fullName>
    </recommendedName>
</protein>